<dbReference type="GO" id="GO:0034605">
    <property type="term" value="P:cellular response to heat"/>
    <property type="evidence" value="ECO:0007669"/>
    <property type="project" value="TreeGrafter"/>
</dbReference>
<dbReference type="InterPro" id="IPR027417">
    <property type="entry name" value="P-loop_NTPase"/>
</dbReference>
<dbReference type="Pfam" id="PF17871">
    <property type="entry name" value="AAA_lid_9"/>
    <property type="match status" value="1"/>
</dbReference>
<dbReference type="Gene3D" id="1.10.8.60">
    <property type="match status" value="2"/>
</dbReference>
<dbReference type="PROSITE" id="PS00870">
    <property type="entry name" value="CLPAB_1"/>
    <property type="match status" value="1"/>
</dbReference>
<dbReference type="GO" id="GO:0005524">
    <property type="term" value="F:ATP binding"/>
    <property type="evidence" value="ECO:0007669"/>
    <property type="project" value="UniProtKB-KW"/>
</dbReference>
<dbReference type="SMART" id="SM01086">
    <property type="entry name" value="ClpB_D2-small"/>
    <property type="match status" value="1"/>
</dbReference>
<evidence type="ECO:0000256" key="4">
    <source>
        <dbReference type="ARBA" id="ARBA00023186"/>
    </source>
</evidence>
<dbReference type="InterPro" id="IPR003959">
    <property type="entry name" value="ATPase_AAA_core"/>
</dbReference>
<organism evidence="7">
    <name type="scientific">uncultured bacterium</name>
    <name type="common">gcode 4</name>
    <dbReference type="NCBI Taxonomy" id="1234023"/>
    <lineage>
        <taxon>Bacteria</taxon>
        <taxon>environmental samples</taxon>
    </lineage>
</organism>
<name>K1XXJ7_9BACT</name>
<dbReference type="InterPro" id="IPR003593">
    <property type="entry name" value="AAA+_ATPase"/>
</dbReference>
<sequence length="579" mass="65652">VPLAMQNKRIVSLDLGGMVAGTKYRGEFETRIKQVIDEASKMENEVILFIDEIHTIIGAGSAEGTLDAANILKPAMGRGKVCIVGATTLTEYQKYIEKDSALERRFQKIDVDEPSESVAIEIISGLRNSFEEFHNLVIDDDAIEDAVKLSIRYVTDRYLPDKAIDLIDEACSAKSMKYNSDEDGVKTLRMDSQNLQKEIEGFVLSGQYHKAIKIKEKQNEIEKKISEKKAKKIIPREKRLHITGDDVQKIIERITGVPAKNIQIEDMKKLKDLDGALRNHIIGQDEAIASIVSSIKRNRVGISDRNRPIGSFLFLWPTGVGKTELVKQLAREFFGDEKALIKLDMSEYNERSSASKLIGTTAGYVGYEEWGMLTERVRRKPYSIVLFDEIEKGSFEVFNLLLQVLEDGTLTDGKGRKINFKNTIVIMTSNIGSEEFTNKASQIGFDVTDDKEKKIIRDYEKIKEKVVGGLDEFFSPEFLNRIDRVVVFNPIDKTVLKKIIVLQLALLTKRLSELKIIFEYDAKALNLILKETYNPEFGARPVRRYIQDKIEDVIADHLIKGKKSDTIRITANKDTLKFL</sequence>
<dbReference type="SMART" id="SM00382">
    <property type="entry name" value="AAA"/>
    <property type="match status" value="1"/>
</dbReference>
<dbReference type="InterPro" id="IPR018368">
    <property type="entry name" value="ClpA/B_CS1"/>
</dbReference>
<feature type="non-terminal residue" evidence="7">
    <location>
        <position position="1"/>
    </location>
</feature>
<feature type="domain" description="AAA+ ATPase" evidence="5">
    <location>
        <begin position="308"/>
        <end position="492"/>
    </location>
</feature>
<dbReference type="InterPro" id="IPR001270">
    <property type="entry name" value="ClpA/B"/>
</dbReference>
<dbReference type="Gene3D" id="3.40.50.300">
    <property type="entry name" value="P-loop containing nucleotide triphosphate hydrolases"/>
    <property type="match status" value="2"/>
</dbReference>
<dbReference type="InterPro" id="IPR041546">
    <property type="entry name" value="ClpA/ClpB_AAA_lid"/>
</dbReference>
<comment type="caution">
    <text evidence="7">The sequence shown here is derived from an EMBL/GenBank/DDBJ whole genome shotgun (WGS) entry which is preliminary data.</text>
</comment>
<keyword evidence="1" id="KW-0677">Repeat</keyword>
<keyword evidence="2" id="KW-0547">Nucleotide-binding</keyword>
<evidence type="ECO:0000256" key="2">
    <source>
        <dbReference type="ARBA" id="ARBA00022741"/>
    </source>
</evidence>
<dbReference type="EMBL" id="AMFJ01034203">
    <property type="protein sequence ID" value="EKD29942.1"/>
    <property type="molecule type" value="Genomic_DNA"/>
</dbReference>
<dbReference type="SUPFAM" id="SSF52540">
    <property type="entry name" value="P-loop containing nucleoside triphosphate hydrolases"/>
    <property type="match status" value="2"/>
</dbReference>
<dbReference type="CDD" id="cd19499">
    <property type="entry name" value="RecA-like_ClpB_Hsp104-like"/>
    <property type="match status" value="1"/>
</dbReference>
<dbReference type="PANTHER" id="PTHR11638">
    <property type="entry name" value="ATP-DEPENDENT CLP PROTEASE"/>
    <property type="match status" value="1"/>
</dbReference>
<dbReference type="GO" id="GO:0016887">
    <property type="term" value="F:ATP hydrolysis activity"/>
    <property type="evidence" value="ECO:0007669"/>
    <property type="project" value="InterPro"/>
</dbReference>
<dbReference type="PANTHER" id="PTHR11638:SF18">
    <property type="entry name" value="HEAT SHOCK PROTEIN 104"/>
    <property type="match status" value="1"/>
</dbReference>
<dbReference type="FunFam" id="3.40.50.300:FF:000025">
    <property type="entry name" value="ATP-dependent Clp protease subunit"/>
    <property type="match status" value="1"/>
</dbReference>
<dbReference type="PRINTS" id="PR00300">
    <property type="entry name" value="CLPPROTEASEA"/>
</dbReference>
<evidence type="ECO:0000259" key="6">
    <source>
        <dbReference type="SMART" id="SM01086"/>
    </source>
</evidence>
<dbReference type="Pfam" id="PF10431">
    <property type="entry name" value="ClpB_D2-small"/>
    <property type="match status" value="1"/>
</dbReference>
<reference evidence="7" key="1">
    <citation type="journal article" date="2012" name="Science">
        <title>Fermentation, hydrogen, and sulfur metabolism in multiple uncultivated bacterial phyla.</title>
        <authorList>
            <person name="Wrighton K.C."/>
            <person name="Thomas B.C."/>
            <person name="Sharon I."/>
            <person name="Miller C.S."/>
            <person name="Castelle C.J."/>
            <person name="VerBerkmoes N.C."/>
            <person name="Wilkins M.J."/>
            <person name="Hettich R.L."/>
            <person name="Lipton M.S."/>
            <person name="Williams K.H."/>
            <person name="Long P.E."/>
            <person name="Banfield J.F."/>
        </authorList>
    </citation>
    <scope>NUCLEOTIDE SEQUENCE [LARGE SCALE GENOMIC DNA]</scope>
</reference>
<evidence type="ECO:0000256" key="3">
    <source>
        <dbReference type="ARBA" id="ARBA00022840"/>
    </source>
</evidence>
<gene>
    <name evidence="7" type="ORF">ACD_78C00203G0001</name>
</gene>
<evidence type="ECO:0000256" key="1">
    <source>
        <dbReference type="ARBA" id="ARBA00022737"/>
    </source>
</evidence>
<evidence type="ECO:0000313" key="7">
    <source>
        <dbReference type="EMBL" id="EKD29942.1"/>
    </source>
</evidence>
<keyword evidence="3" id="KW-0067">ATP-binding</keyword>
<dbReference type="InterPro" id="IPR019489">
    <property type="entry name" value="Clp_ATPase_C"/>
</dbReference>
<feature type="domain" description="Clp ATPase C-terminal" evidence="6">
    <location>
        <begin position="491"/>
        <end position="578"/>
    </location>
</feature>
<dbReference type="Gene3D" id="4.10.860.10">
    <property type="entry name" value="UVR domain"/>
    <property type="match status" value="1"/>
</dbReference>
<dbReference type="Pfam" id="PF00004">
    <property type="entry name" value="AAA"/>
    <property type="match status" value="1"/>
</dbReference>
<dbReference type="AlphaFoldDB" id="K1XXJ7"/>
<dbReference type="Pfam" id="PF07724">
    <property type="entry name" value="AAA_2"/>
    <property type="match status" value="1"/>
</dbReference>
<evidence type="ECO:0000259" key="5">
    <source>
        <dbReference type="SMART" id="SM00382"/>
    </source>
</evidence>
<proteinExistence type="predicted"/>
<protein>
    <submittedName>
        <fullName evidence="7">Uncharacterized protein</fullName>
    </submittedName>
</protein>
<dbReference type="CDD" id="cd00009">
    <property type="entry name" value="AAA"/>
    <property type="match status" value="1"/>
</dbReference>
<dbReference type="InterPro" id="IPR050130">
    <property type="entry name" value="ClpA_ClpB"/>
</dbReference>
<keyword evidence="4" id="KW-0143">Chaperone</keyword>
<accession>K1XXJ7</accession>
<dbReference type="GO" id="GO:0005737">
    <property type="term" value="C:cytoplasm"/>
    <property type="evidence" value="ECO:0007669"/>
    <property type="project" value="TreeGrafter"/>
</dbReference>